<evidence type="ECO:0000256" key="4">
    <source>
        <dbReference type="ARBA" id="ARBA00023136"/>
    </source>
</evidence>
<keyword evidence="2" id="KW-0997">Cell inner membrane</keyword>
<keyword evidence="4" id="KW-0472">Membrane</keyword>
<dbReference type="AlphaFoldDB" id="A0A1W1BS51"/>
<accession>A0A1W1BS51</accession>
<organism evidence="7">
    <name type="scientific">hydrothermal vent metagenome</name>
    <dbReference type="NCBI Taxonomy" id="652676"/>
    <lineage>
        <taxon>unclassified sequences</taxon>
        <taxon>metagenomes</taxon>
        <taxon>ecological metagenomes</taxon>
    </lineage>
</organism>
<keyword evidence="5" id="KW-0464">Manganese</keyword>
<dbReference type="EMBL" id="FPHK01000020">
    <property type="protein sequence ID" value="SFV56292.1"/>
    <property type="molecule type" value="Genomic_DNA"/>
</dbReference>
<evidence type="ECO:0000256" key="2">
    <source>
        <dbReference type="ARBA" id="ARBA00022519"/>
    </source>
</evidence>
<dbReference type="InterPro" id="IPR004843">
    <property type="entry name" value="Calcineurin-like_PHP"/>
</dbReference>
<keyword evidence="1" id="KW-1003">Cell membrane</keyword>
<dbReference type="PANTHER" id="PTHR34990">
    <property type="entry name" value="UDP-2,3-DIACYLGLUCOSAMINE HYDROLASE-RELATED"/>
    <property type="match status" value="1"/>
</dbReference>
<proteinExistence type="predicted"/>
<feature type="domain" description="Calcineurin-like phosphoesterase" evidence="6">
    <location>
        <begin position="13"/>
        <end position="201"/>
    </location>
</feature>
<reference evidence="7" key="1">
    <citation type="submission" date="2016-10" db="EMBL/GenBank/DDBJ databases">
        <authorList>
            <person name="de Groot N.N."/>
        </authorList>
    </citation>
    <scope>NUCLEOTIDE SEQUENCE</scope>
</reference>
<evidence type="ECO:0000256" key="1">
    <source>
        <dbReference type="ARBA" id="ARBA00022475"/>
    </source>
</evidence>
<protein>
    <recommendedName>
        <fullName evidence="6">Calcineurin-like phosphoesterase domain-containing protein</fullName>
    </recommendedName>
</protein>
<evidence type="ECO:0000259" key="6">
    <source>
        <dbReference type="Pfam" id="PF00149"/>
    </source>
</evidence>
<dbReference type="SUPFAM" id="SSF56300">
    <property type="entry name" value="Metallo-dependent phosphatases"/>
    <property type="match status" value="1"/>
</dbReference>
<evidence type="ECO:0000256" key="3">
    <source>
        <dbReference type="ARBA" id="ARBA00022723"/>
    </source>
</evidence>
<dbReference type="GO" id="GO:0009245">
    <property type="term" value="P:lipid A biosynthetic process"/>
    <property type="evidence" value="ECO:0007669"/>
    <property type="project" value="TreeGrafter"/>
</dbReference>
<dbReference type="InterPro" id="IPR043461">
    <property type="entry name" value="LpxH-like"/>
</dbReference>
<dbReference type="Gene3D" id="3.60.21.10">
    <property type="match status" value="1"/>
</dbReference>
<sequence>MSHNIELHEGAYIISDAHYSPQRPELLAFIKDIHSKKLQPTQLILMGDIFDALFGLIEYTYESNQEMITLLEAIAQEIDVLYLEGNHDFNLKVVFQNIKIIPLSKQPLLCSYKEKKIYLAHGDFDAPFGYRLYTAFIRNPFVLFVLKYIDIALNHRIINGIEAHLEKKDDCKVLDWFEDFIQKRFDNRFVCDYFIEGHFHQNKSLQLSNFVYINLGAFACNQRYFIVKSMQDKELLEENQFSKER</sequence>
<dbReference type="CDD" id="cd07398">
    <property type="entry name" value="MPP_YbbF-LpxH"/>
    <property type="match status" value="1"/>
</dbReference>
<evidence type="ECO:0000313" key="7">
    <source>
        <dbReference type="EMBL" id="SFV56292.1"/>
    </source>
</evidence>
<name>A0A1W1BS51_9ZZZZ</name>
<dbReference type="GO" id="GO:0046872">
    <property type="term" value="F:metal ion binding"/>
    <property type="evidence" value="ECO:0007669"/>
    <property type="project" value="UniProtKB-KW"/>
</dbReference>
<keyword evidence="3" id="KW-0479">Metal-binding</keyword>
<evidence type="ECO:0000256" key="5">
    <source>
        <dbReference type="ARBA" id="ARBA00023211"/>
    </source>
</evidence>
<dbReference type="GO" id="GO:0016020">
    <property type="term" value="C:membrane"/>
    <property type="evidence" value="ECO:0007669"/>
    <property type="project" value="GOC"/>
</dbReference>
<dbReference type="GO" id="GO:0008758">
    <property type="term" value="F:UDP-2,3-diacylglucosamine hydrolase activity"/>
    <property type="evidence" value="ECO:0007669"/>
    <property type="project" value="TreeGrafter"/>
</dbReference>
<dbReference type="InterPro" id="IPR029052">
    <property type="entry name" value="Metallo-depent_PP-like"/>
</dbReference>
<dbReference type="PANTHER" id="PTHR34990:SF2">
    <property type="entry name" value="BLL8164 PROTEIN"/>
    <property type="match status" value="1"/>
</dbReference>
<dbReference type="Pfam" id="PF00149">
    <property type="entry name" value="Metallophos"/>
    <property type="match status" value="1"/>
</dbReference>
<gene>
    <name evidence="7" type="ORF">MNB_SM-6-139</name>
</gene>